<protein>
    <submittedName>
        <fullName evidence="1">Uncharacterized protein</fullName>
    </submittedName>
</protein>
<dbReference type="AlphaFoldDB" id="A0A3P6C4R8"/>
<dbReference type="EMBL" id="LR031873">
    <property type="protein sequence ID" value="VDD09180.1"/>
    <property type="molecule type" value="Genomic_DNA"/>
</dbReference>
<proteinExistence type="predicted"/>
<organism evidence="1">
    <name type="scientific">Brassica oleracea</name>
    <name type="common">Wild cabbage</name>
    <dbReference type="NCBI Taxonomy" id="3712"/>
    <lineage>
        <taxon>Eukaryota</taxon>
        <taxon>Viridiplantae</taxon>
        <taxon>Streptophyta</taxon>
        <taxon>Embryophyta</taxon>
        <taxon>Tracheophyta</taxon>
        <taxon>Spermatophyta</taxon>
        <taxon>Magnoliopsida</taxon>
        <taxon>eudicotyledons</taxon>
        <taxon>Gunneridae</taxon>
        <taxon>Pentapetalae</taxon>
        <taxon>rosids</taxon>
        <taxon>malvids</taxon>
        <taxon>Brassicales</taxon>
        <taxon>Brassicaceae</taxon>
        <taxon>Brassiceae</taxon>
        <taxon>Brassica</taxon>
    </lineage>
</organism>
<reference evidence="1" key="1">
    <citation type="submission" date="2018-11" db="EMBL/GenBank/DDBJ databases">
        <authorList>
            <consortium name="Genoscope - CEA"/>
            <person name="William W."/>
        </authorList>
    </citation>
    <scope>NUCLEOTIDE SEQUENCE</scope>
</reference>
<gene>
    <name evidence="1" type="ORF">BOLC4T24631H</name>
</gene>
<evidence type="ECO:0000313" key="1">
    <source>
        <dbReference type="EMBL" id="VDD09180.1"/>
    </source>
</evidence>
<accession>A0A3P6C4R8</accession>
<name>A0A3P6C4R8_BRAOL</name>
<sequence length="54" mass="6423">MIVKCNRRFNHIRSREARREDFDNARLLYSQAFGTRKCLESLKANGRDIPQEVI</sequence>